<organism evidence="8 9">
    <name type="scientific">Phaeomoniella chlamydospora</name>
    <name type="common">Phaeoacremonium chlamydosporum</name>
    <dbReference type="NCBI Taxonomy" id="158046"/>
    <lineage>
        <taxon>Eukaryota</taxon>
        <taxon>Fungi</taxon>
        <taxon>Dikarya</taxon>
        <taxon>Ascomycota</taxon>
        <taxon>Pezizomycotina</taxon>
        <taxon>Eurotiomycetes</taxon>
        <taxon>Chaetothyriomycetidae</taxon>
        <taxon>Phaeomoniellales</taxon>
        <taxon>Phaeomoniellaceae</taxon>
        <taxon>Phaeomoniella</taxon>
    </lineage>
</organism>
<dbReference type="Proteomes" id="UP000053317">
    <property type="component" value="Unassembled WGS sequence"/>
</dbReference>
<dbReference type="GO" id="GO:0005829">
    <property type="term" value="C:cytosol"/>
    <property type="evidence" value="ECO:0007669"/>
    <property type="project" value="TreeGrafter"/>
</dbReference>
<dbReference type="GO" id="GO:0036503">
    <property type="term" value="P:ERAD pathway"/>
    <property type="evidence" value="ECO:0007669"/>
    <property type="project" value="UniProtKB-ARBA"/>
</dbReference>
<comment type="similarity">
    <text evidence="1">Belongs to the transglutaminase-like superfamily. PNGase family.</text>
</comment>
<proteinExistence type="inferred from homology"/>
<dbReference type="SUPFAM" id="SSF54001">
    <property type="entry name" value="Cysteine proteinases"/>
    <property type="match status" value="1"/>
</dbReference>
<keyword evidence="2" id="KW-0479">Metal-binding</keyword>
<sequence length="461" mass="52838">MAERPRTSGGTARAGQQLPENFDASELAKQFDQMLRVRRLNELERSHSARPESPSPRDRPSTAHQYAHWPSSPRSVQSGTMSPRPANPSEPQPPSYTSYRSLPLVPSPPQDAASLKFRNLLLTLSITPTKYENPGLLDEALTVIPTERLYAEADEEHQIMLAQAASLGENVKPEWGYQDCIIKSLLRWFKNDFFEFVNNPRCSRCYAPTVAQGMTPPSPDEQARGAARVELYKCSEPGCTTYERFPRYSDVWALLQTKRGRCGEWANCFSMLCRAVGARVRWVWNSEDHVWTEVYSEHQRRWVHVDACEEAWDNPRLYTEGWKKKLAYCIAFSADGASDVTRRYVRNPVAHGLDRTRCPEEVLLWIIQEIRRMRRENTSKEERRRLMREDDREEKELRAYVMQNLASEISQSLPGAIRPDGRTSAEEAKIREGRSTGTAEWIASRGEAGHQTPNPRDNNAR</sequence>
<dbReference type="Gene3D" id="2.20.25.10">
    <property type="match status" value="1"/>
</dbReference>
<feature type="domain" description="Transglutaminase-like" evidence="7">
    <location>
        <begin position="254"/>
        <end position="309"/>
    </location>
</feature>
<dbReference type="SMART" id="SM00460">
    <property type="entry name" value="TGc"/>
    <property type="match status" value="1"/>
</dbReference>
<evidence type="ECO:0000313" key="8">
    <source>
        <dbReference type="EMBL" id="KKY19491.1"/>
    </source>
</evidence>
<feature type="compositionally biased region" description="Pro residues" evidence="6">
    <location>
        <begin position="85"/>
        <end position="94"/>
    </location>
</feature>
<keyword evidence="9" id="KW-1185">Reference proteome</keyword>
<keyword evidence="3" id="KW-0862">Zinc</keyword>
<dbReference type="GO" id="GO:0000224">
    <property type="term" value="F:peptide-N4-(N-acetyl-beta-glucosaminyl)asparagine amidase activity"/>
    <property type="evidence" value="ECO:0007669"/>
    <property type="project" value="UniProtKB-ARBA"/>
</dbReference>
<dbReference type="GO" id="GO:0046872">
    <property type="term" value="F:metal ion binding"/>
    <property type="evidence" value="ECO:0007669"/>
    <property type="project" value="UniProtKB-KW"/>
</dbReference>
<evidence type="ECO:0000256" key="4">
    <source>
        <dbReference type="ARBA" id="ARBA00071430"/>
    </source>
</evidence>
<feature type="compositionally biased region" description="Basic and acidic residues" evidence="6">
    <location>
        <begin position="39"/>
        <end position="61"/>
    </location>
</feature>
<dbReference type="Pfam" id="PF01841">
    <property type="entry name" value="Transglut_core"/>
    <property type="match status" value="1"/>
</dbReference>
<dbReference type="GO" id="GO:0005634">
    <property type="term" value="C:nucleus"/>
    <property type="evidence" value="ECO:0007669"/>
    <property type="project" value="TreeGrafter"/>
</dbReference>
<dbReference type="FunFam" id="2.20.25.10:FF:000011">
    <property type="entry name" value="peptide-N(4)-(N-acetyl-beta- glucosaminyl)asparagine amidase"/>
    <property type="match status" value="1"/>
</dbReference>
<dbReference type="EMBL" id="LCWF01000107">
    <property type="protein sequence ID" value="KKY19491.1"/>
    <property type="molecule type" value="Genomic_DNA"/>
</dbReference>
<feature type="compositionally biased region" description="Polar residues" evidence="6">
    <location>
        <begin position="451"/>
        <end position="461"/>
    </location>
</feature>
<evidence type="ECO:0000256" key="5">
    <source>
        <dbReference type="ARBA" id="ARBA00071953"/>
    </source>
</evidence>
<dbReference type="InterPro" id="IPR002931">
    <property type="entry name" value="Transglutaminase-like"/>
</dbReference>
<dbReference type="InterPro" id="IPR050883">
    <property type="entry name" value="PNGase"/>
</dbReference>
<reference evidence="8 9" key="2">
    <citation type="submission" date="2015-05" db="EMBL/GenBank/DDBJ databases">
        <authorList>
            <person name="Morales-Cruz A."/>
            <person name="Amrine K.C."/>
            <person name="Cantu D."/>
        </authorList>
    </citation>
    <scope>NUCLEOTIDE SEQUENCE [LARGE SCALE GENOMIC DNA]</scope>
    <source>
        <strain evidence="8">UCRPC4</strain>
    </source>
</reference>
<evidence type="ECO:0000256" key="3">
    <source>
        <dbReference type="ARBA" id="ARBA00022833"/>
    </source>
</evidence>
<evidence type="ECO:0000256" key="6">
    <source>
        <dbReference type="SAM" id="MobiDB-lite"/>
    </source>
</evidence>
<dbReference type="PANTHER" id="PTHR12143:SF19">
    <property type="entry name" value="PEPTIDE-N(4)-(N-ACETYL-BETA-GLUCOSAMINYL)ASPARAGINE AMIDASE"/>
    <property type="match status" value="1"/>
</dbReference>
<dbReference type="OrthoDB" id="409136at2759"/>
<accession>A0A0G2EB12</accession>
<dbReference type="InterPro" id="IPR038765">
    <property type="entry name" value="Papain-like_cys_pep_sf"/>
</dbReference>
<dbReference type="PANTHER" id="PTHR12143">
    <property type="entry name" value="PEPTIDE N-GLYCANASE PNGASE -RELATED"/>
    <property type="match status" value="1"/>
</dbReference>
<evidence type="ECO:0000313" key="9">
    <source>
        <dbReference type="Proteomes" id="UP000053317"/>
    </source>
</evidence>
<name>A0A0G2EB12_PHACM</name>
<feature type="compositionally biased region" description="Polar residues" evidence="6">
    <location>
        <begin position="72"/>
        <end position="81"/>
    </location>
</feature>
<dbReference type="Gene3D" id="3.10.620.30">
    <property type="match status" value="1"/>
</dbReference>
<dbReference type="AlphaFoldDB" id="A0A0G2EB12"/>
<evidence type="ECO:0000259" key="7">
    <source>
        <dbReference type="SMART" id="SM00460"/>
    </source>
</evidence>
<dbReference type="FunFam" id="3.10.620.30:FF:000004">
    <property type="entry name" value="Peptidase (PNG1)"/>
    <property type="match status" value="1"/>
</dbReference>
<dbReference type="GO" id="GO:0006516">
    <property type="term" value="P:glycoprotein catabolic process"/>
    <property type="evidence" value="ECO:0007669"/>
    <property type="project" value="TreeGrafter"/>
</dbReference>
<feature type="region of interest" description="Disordered" evidence="6">
    <location>
        <begin position="1"/>
        <end position="104"/>
    </location>
</feature>
<reference evidence="8 9" key="1">
    <citation type="submission" date="2015-05" db="EMBL/GenBank/DDBJ databases">
        <title>Distinctive expansion of gene families associated with plant cell wall degradation and secondary metabolism in the genomes of grapevine trunk pathogens.</title>
        <authorList>
            <person name="Lawrence D.P."/>
            <person name="Travadon R."/>
            <person name="Rolshausen P.E."/>
            <person name="Baumgartner K."/>
        </authorList>
    </citation>
    <scope>NUCLEOTIDE SEQUENCE [LARGE SCALE GENOMIC DNA]</scope>
    <source>
        <strain evidence="8">UCRPC4</strain>
    </source>
</reference>
<evidence type="ECO:0000256" key="1">
    <source>
        <dbReference type="ARBA" id="ARBA00009390"/>
    </source>
</evidence>
<gene>
    <name evidence="8" type="ORF">UCRPC4_g04474</name>
</gene>
<feature type="compositionally biased region" description="Basic and acidic residues" evidence="6">
    <location>
        <begin position="419"/>
        <end position="434"/>
    </location>
</feature>
<evidence type="ECO:0000256" key="2">
    <source>
        <dbReference type="ARBA" id="ARBA00022723"/>
    </source>
</evidence>
<comment type="caution">
    <text evidence="8">The sequence shown here is derived from an EMBL/GenBank/DDBJ whole genome shotgun (WGS) entry which is preliminary data.</text>
</comment>
<feature type="region of interest" description="Disordered" evidence="6">
    <location>
        <begin position="411"/>
        <end position="461"/>
    </location>
</feature>
<protein>
    <recommendedName>
        <fullName evidence="5">Protein PNG1</fullName>
    </recommendedName>
    <alternativeName>
        <fullName evidence="4">Protein png1</fullName>
    </alternativeName>
</protein>